<dbReference type="SMART" id="SM00340">
    <property type="entry name" value="HALZ"/>
    <property type="match status" value="1"/>
</dbReference>
<keyword evidence="4 8" id="KW-0238">DNA-binding</keyword>
<reference evidence="13" key="1">
    <citation type="submission" date="2023-05" db="EMBL/GenBank/DDBJ databases">
        <title>Nepenthes gracilis genome sequencing.</title>
        <authorList>
            <person name="Fukushima K."/>
        </authorList>
    </citation>
    <scope>NUCLEOTIDE SEQUENCE</scope>
    <source>
        <strain evidence="13">SING2019-196</strain>
    </source>
</reference>
<dbReference type="InterPro" id="IPR009057">
    <property type="entry name" value="Homeodomain-like_sf"/>
</dbReference>
<dbReference type="PROSITE" id="PS00027">
    <property type="entry name" value="HOMEOBOX_1"/>
    <property type="match status" value="1"/>
</dbReference>
<dbReference type="InterPro" id="IPR001356">
    <property type="entry name" value="HD"/>
</dbReference>
<dbReference type="Pfam" id="PF02183">
    <property type="entry name" value="HALZ"/>
    <property type="match status" value="1"/>
</dbReference>
<evidence type="ECO:0000256" key="3">
    <source>
        <dbReference type="ARBA" id="ARBA00023015"/>
    </source>
</evidence>
<dbReference type="CDD" id="cd14686">
    <property type="entry name" value="bZIP"/>
    <property type="match status" value="1"/>
</dbReference>
<dbReference type="SUPFAM" id="SSF46689">
    <property type="entry name" value="Homeodomain-like"/>
    <property type="match status" value="1"/>
</dbReference>
<evidence type="ECO:0000256" key="10">
    <source>
        <dbReference type="SAM" id="Coils"/>
    </source>
</evidence>
<sequence length="273" mass="30119">MGSDDHGLALGLGFTSAVGNPRKVTDTQKRKRPPPATAAWLSLSLETYHQPSRTVDGMNNKGSEEPAGSGSVSVYSQASPVSSFSNVTSTTVKREIEGGMGHEEPEVERLSSRASDEDEDGSNTRKKLRLTKEKSALLEENFKQHTTLNPKQKQALAHELNLRPRQVEVWFQNRRARTKLKQTEMDCELLKKRCETLTEENRRLHTELQELRALNLAQPIYMHLPAATLITCPSCERIGSAAGGSSTSKAAFAAVASKSHHFYNRFTNPSAAC</sequence>
<evidence type="ECO:0000256" key="8">
    <source>
        <dbReference type="PROSITE-ProRule" id="PRU00108"/>
    </source>
</evidence>
<comment type="caution">
    <text evidence="13">The sequence shown here is derived from an EMBL/GenBank/DDBJ whole genome shotgun (WGS) entry which is preliminary data.</text>
</comment>
<dbReference type="CDD" id="cd00086">
    <property type="entry name" value="homeodomain"/>
    <property type="match status" value="1"/>
</dbReference>
<feature type="region of interest" description="Disordered" evidence="11">
    <location>
        <begin position="1"/>
        <end position="128"/>
    </location>
</feature>
<evidence type="ECO:0000259" key="12">
    <source>
        <dbReference type="PROSITE" id="PS50071"/>
    </source>
</evidence>
<keyword evidence="14" id="KW-1185">Reference proteome</keyword>
<feature type="domain" description="Homeobox" evidence="12">
    <location>
        <begin position="121"/>
        <end position="181"/>
    </location>
</feature>
<comment type="similarity">
    <text evidence="2">Belongs to the HD-ZIP homeobox family. Class II subfamily.</text>
</comment>
<dbReference type="InterPro" id="IPR017970">
    <property type="entry name" value="Homeobox_CS"/>
</dbReference>
<proteinExistence type="inferred from homology"/>
<keyword evidence="10" id="KW-0175">Coiled coil</keyword>
<dbReference type="InterPro" id="IPR050762">
    <property type="entry name" value="HD-ZIP_Homeobox_LZ_Class_II"/>
</dbReference>
<protein>
    <recommendedName>
        <fullName evidence="12">Homeobox domain-containing protein</fullName>
    </recommendedName>
</protein>
<dbReference type="SMART" id="SM00389">
    <property type="entry name" value="HOX"/>
    <property type="match status" value="1"/>
</dbReference>
<keyword evidence="3" id="KW-0805">Transcription regulation</keyword>
<keyword evidence="5 8" id="KW-0371">Homeobox</keyword>
<feature type="compositionally biased region" description="Basic and acidic residues" evidence="11">
    <location>
        <begin position="92"/>
        <end position="115"/>
    </location>
</feature>
<dbReference type="FunFam" id="1.10.10.60:FF:000577">
    <property type="entry name" value="Homeobox-leucine zipper protein 18"/>
    <property type="match status" value="1"/>
</dbReference>
<dbReference type="GO" id="GO:0043565">
    <property type="term" value="F:sequence-specific DNA binding"/>
    <property type="evidence" value="ECO:0007669"/>
    <property type="project" value="InterPro"/>
</dbReference>
<evidence type="ECO:0000256" key="6">
    <source>
        <dbReference type="ARBA" id="ARBA00023163"/>
    </source>
</evidence>
<evidence type="ECO:0000256" key="9">
    <source>
        <dbReference type="RuleBase" id="RU000682"/>
    </source>
</evidence>
<dbReference type="PANTHER" id="PTHR45714">
    <property type="entry name" value="HOMEOBOX-LEUCINE ZIPPER PROTEIN HAT14"/>
    <property type="match status" value="1"/>
</dbReference>
<dbReference type="PROSITE" id="PS50071">
    <property type="entry name" value="HOMEOBOX_2"/>
    <property type="match status" value="1"/>
</dbReference>
<dbReference type="Gene3D" id="1.10.10.60">
    <property type="entry name" value="Homeodomain-like"/>
    <property type="match status" value="1"/>
</dbReference>
<evidence type="ECO:0000256" key="7">
    <source>
        <dbReference type="ARBA" id="ARBA00023242"/>
    </source>
</evidence>
<organism evidence="13 14">
    <name type="scientific">Nepenthes gracilis</name>
    <name type="common">Slender pitcher plant</name>
    <dbReference type="NCBI Taxonomy" id="150966"/>
    <lineage>
        <taxon>Eukaryota</taxon>
        <taxon>Viridiplantae</taxon>
        <taxon>Streptophyta</taxon>
        <taxon>Embryophyta</taxon>
        <taxon>Tracheophyta</taxon>
        <taxon>Spermatophyta</taxon>
        <taxon>Magnoliopsida</taxon>
        <taxon>eudicotyledons</taxon>
        <taxon>Gunneridae</taxon>
        <taxon>Pentapetalae</taxon>
        <taxon>Caryophyllales</taxon>
        <taxon>Nepenthaceae</taxon>
        <taxon>Nepenthes</taxon>
    </lineage>
</organism>
<dbReference type="EMBL" id="BSYO01000014">
    <property type="protein sequence ID" value="GMH14710.1"/>
    <property type="molecule type" value="Genomic_DNA"/>
</dbReference>
<evidence type="ECO:0000256" key="2">
    <source>
        <dbReference type="ARBA" id="ARBA00006074"/>
    </source>
</evidence>
<dbReference type="PANTHER" id="PTHR45714:SF34">
    <property type="entry name" value="HOMEOBOX-LEUCINE ZIPPER PROTEIN HAT9"/>
    <property type="match status" value="1"/>
</dbReference>
<keyword evidence="7 8" id="KW-0539">Nucleus</keyword>
<evidence type="ECO:0000256" key="5">
    <source>
        <dbReference type="ARBA" id="ARBA00023155"/>
    </source>
</evidence>
<feature type="compositionally biased region" description="Polar residues" evidence="11">
    <location>
        <begin position="44"/>
        <end position="53"/>
    </location>
</feature>
<keyword evidence="6" id="KW-0804">Transcription</keyword>
<dbReference type="AlphaFoldDB" id="A0AAD3SPY0"/>
<feature type="DNA-binding region" description="Homeobox" evidence="8">
    <location>
        <begin position="123"/>
        <end position="182"/>
    </location>
</feature>
<dbReference type="InterPro" id="IPR003106">
    <property type="entry name" value="Leu_zip_homeo"/>
</dbReference>
<feature type="coiled-coil region" evidence="10">
    <location>
        <begin position="173"/>
        <end position="214"/>
    </location>
</feature>
<evidence type="ECO:0000313" key="13">
    <source>
        <dbReference type="EMBL" id="GMH14710.1"/>
    </source>
</evidence>
<evidence type="ECO:0000256" key="11">
    <source>
        <dbReference type="SAM" id="MobiDB-lite"/>
    </source>
</evidence>
<evidence type="ECO:0000313" key="14">
    <source>
        <dbReference type="Proteomes" id="UP001279734"/>
    </source>
</evidence>
<dbReference type="GO" id="GO:0005634">
    <property type="term" value="C:nucleus"/>
    <property type="evidence" value="ECO:0007669"/>
    <property type="project" value="UniProtKB-SubCell"/>
</dbReference>
<dbReference type="GO" id="GO:0000981">
    <property type="term" value="F:DNA-binding transcription factor activity, RNA polymerase II-specific"/>
    <property type="evidence" value="ECO:0007669"/>
    <property type="project" value="InterPro"/>
</dbReference>
<accession>A0AAD3SPY0</accession>
<dbReference type="Pfam" id="PF00046">
    <property type="entry name" value="Homeodomain"/>
    <property type="match status" value="1"/>
</dbReference>
<feature type="compositionally biased region" description="Low complexity" evidence="11">
    <location>
        <begin position="79"/>
        <end position="91"/>
    </location>
</feature>
<evidence type="ECO:0000256" key="1">
    <source>
        <dbReference type="ARBA" id="ARBA00004123"/>
    </source>
</evidence>
<comment type="subcellular location">
    <subcellularLocation>
        <location evidence="1 8 9">Nucleus</location>
    </subcellularLocation>
</comment>
<dbReference type="Proteomes" id="UP001279734">
    <property type="component" value="Unassembled WGS sequence"/>
</dbReference>
<evidence type="ECO:0000256" key="4">
    <source>
        <dbReference type="ARBA" id="ARBA00023125"/>
    </source>
</evidence>
<gene>
    <name evidence="13" type="ORF">Nepgr_016551</name>
</gene>
<name>A0AAD3SPY0_NEPGR</name>